<evidence type="ECO:0000313" key="2">
    <source>
        <dbReference type="EMBL" id="ACD37643.1"/>
    </source>
</evidence>
<protein>
    <submittedName>
        <fullName evidence="2">NADH dehydrogenase subunit 1</fullName>
    </submittedName>
</protein>
<name>B2Z8Q1_9DYTI</name>
<geneLocation type="mitochondrion" evidence="2"/>
<proteinExistence type="predicted"/>
<sequence>MLFKFDFIISFVCFLLLVICVLIGVAFWPYLERKV</sequence>
<organism evidence="2">
    <name type="scientific">Necterosoma schmeltzi</name>
    <dbReference type="NCBI Taxonomy" id="521638"/>
    <lineage>
        <taxon>Eukaryota</taxon>
        <taxon>Metazoa</taxon>
        <taxon>Ecdysozoa</taxon>
        <taxon>Arthropoda</taxon>
        <taxon>Hexapoda</taxon>
        <taxon>Insecta</taxon>
        <taxon>Pterygota</taxon>
        <taxon>Neoptera</taxon>
        <taxon>Endopterygota</taxon>
        <taxon>Coleoptera</taxon>
        <taxon>Adephaga</taxon>
        <taxon>Dytiscoidea</taxon>
        <taxon>Dytiscidae</taxon>
        <taxon>Hydroporinae</taxon>
        <taxon>Hydroporini</taxon>
        <taxon>Necterosoma</taxon>
    </lineage>
</organism>
<keyword evidence="1" id="KW-1133">Transmembrane helix</keyword>
<reference evidence="2" key="1">
    <citation type="journal article" date="2008" name="Invertebr. Syst.">
        <title>Systematics and evolution of the Australian subterranean hydroporine diving beetles (Dytiscidae), with notes on Carabhydrus.</title>
        <authorList>
            <person name="Leys R."/>
            <person name="Watts C.H."/>
        </authorList>
    </citation>
    <scope>NUCLEOTIDE SEQUENCE</scope>
    <source>
        <strain evidence="2">ABTC78946</strain>
    </source>
</reference>
<gene>
    <name evidence="2" type="primary">ND1</name>
</gene>
<keyword evidence="1" id="KW-0472">Membrane</keyword>
<keyword evidence="1" id="KW-0812">Transmembrane</keyword>
<feature type="transmembrane region" description="Helical" evidence="1">
    <location>
        <begin position="7"/>
        <end position="31"/>
    </location>
</feature>
<keyword evidence="2" id="KW-0496">Mitochondrion</keyword>
<dbReference type="AlphaFoldDB" id="B2Z8Q1"/>
<accession>B2Z8Q1</accession>
<feature type="non-terminal residue" evidence="2">
    <location>
        <position position="35"/>
    </location>
</feature>
<evidence type="ECO:0000256" key="1">
    <source>
        <dbReference type="SAM" id="Phobius"/>
    </source>
</evidence>
<dbReference type="EMBL" id="EU616953">
    <property type="protein sequence ID" value="ACD37643.1"/>
    <property type="molecule type" value="Genomic_DNA"/>
</dbReference>